<feature type="transmembrane region" description="Helical" evidence="2">
    <location>
        <begin position="33"/>
        <end position="52"/>
    </location>
</feature>
<feature type="region of interest" description="Disordered" evidence="1">
    <location>
        <begin position="57"/>
        <end position="76"/>
    </location>
</feature>
<keyword evidence="2" id="KW-0812">Transmembrane</keyword>
<dbReference type="Proteomes" id="UP000184139">
    <property type="component" value="Unassembled WGS sequence"/>
</dbReference>
<dbReference type="EMBL" id="FQXS01000001">
    <property type="protein sequence ID" value="SHH38480.1"/>
    <property type="molecule type" value="Genomic_DNA"/>
</dbReference>
<keyword evidence="2" id="KW-1133">Transmembrane helix</keyword>
<dbReference type="AlphaFoldDB" id="A0A1M5SJA0"/>
<keyword evidence="2" id="KW-0472">Membrane</keyword>
<evidence type="ECO:0000313" key="4">
    <source>
        <dbReference type="Proteomes" id="UP000184139"/>
    </source>
</evidence>
<protein>
    <submittedName>
        <fullName evidence="3">Uncharacterized protein</fullName>
    </submittedName>
</protein>
<evidence type="ECO:0000313" key="3">
    <source>
        <dbReference type="EMBL" id="SHH38480.1"/>
    </source>
</evidence>
<gene>
    <name evidence="3" type="ORF">SAMN02745124_00379</name>
</gene>
<evidence type="ECO:0000256" key="2">
    <source>
        <dbReference type="SAM" id="Phobius"/>
    </source>
</evidence>
<sequence>MIVPDAFFPLIVALFISLIAGWFIRRGRSRRSFFWYFLIIFLVTVAAGGWLADPPWKTGADRRSVSSEPGLTKGDRQPPLLAEELLWNGCPAKNISRGWPAILPFGGNEPGTSV</sequence>
<proteinExistence type="predicted"/>
<keyword evidence="4" id="KW-1185">Reference proteome</keyword>
<reference evidence="3 4" key="1">
    <citation type="submission" date="2016-11" db="EMBL/GenBank/DDBJ databases">
        <authorList>
            <person name="Jaros S."/>
            <person name="Januszkiewicz K."/>
            <person name="Wedrychowicz H."/>
        </authorList>
    </citation>
    <scope>NUCLEOTIDE SEQUENCE [LARGE SCALE GENOMIC DNA]</scope>
    <source>
        <strain evidence="3 4">DSM 9705</strain>
    </source>
</reference>
<feature type="transmembrane region" description="Helical" evidence="2">
    <location>
        <begin position="6"/>
        <end position="24"/>
    </location>
</feature>
<evidence type="ECO:0000256" key="1">
    <source>
        <dbReference type="SAM" id="MobiDB-lite"/>
    </source>
</evidence>
<accession>A0A1M5SJA0</accession>
<name>A0A1M5SJA0_9BACT</name>
<organism evidence="3 4">
    <name type="scientific">Desulfofustis glycolicus DSM 9705</name>
    <dbReference type="NCBI Taxonomy" id="1121409"/>
    <lineage>
        <taxon>Bacteria</taxon>
        <taxon>Pseudomonadati</taxon>
        <taxon>Thermodesulfobacteriota</taxon>
        <taxon>Desulfobulbia</taxon>
        <taxon>Desulfobulbales</taxon>
        <taxon>Desulfocapsaceae</taxon>
        <taxon>Desulfofustis</taxon>
    </lineage>
</organism>